<evidence type="ECO:0000256" key="2">
    <source>
        <dbReference type="SAM" id="MobiDB-lite"/>
    </source>
</evidence>
<feature type="compositionally biased region" description="Basic and acidic residues" evidence="2">
    <location>
        <begin position="145"/>
        <end position="162"/>
    </location>
</feature>
<keyword evidence="3" id="KW-0472">Membrane</keyword>
<proteinExistence type="predicted"/>
<dbReference type="KEGG" id="nai:NECAME_01131"/>
<dbReference type="Proteomes" id="UP000053676">
    <property type="component" value="Unassembled WGS sequence"/>
</dbReference>
<feature type="region of interest" description="Disordered" evidence="2">
    <location>
        <begin position="386"/>
        <end position="419"/>
    </location>
</feature>
<evidence type="ECO:0000256" key="3">
    <source>
        <dbReference type="SAM" id="Phobius"/>
    </source>
</evidence>
<dbReference type="OrthoDB" id="5845079at2759"/>
<feature type="transmembrane region" description="Helical" evidence="3">
    <location>
        <begin position="343"/>
        <end position="364"/>
    </location>
</feature>
<gene>
    <name evidence="5" type="ORF">NECAME_01131</name>
</gene>
<dbReference type="EMBL" id="KI669176">
    <property type="protein sequence ID" value="ETN69021.1"/>
    <property type="molecule type" value="Genomic_DNA"/>
</dbReference>
<dbReference type="OMA" id="AWETVTW"/>
<dbReference type="AlphaFoldDB" id="W2SJG1"/>
<sequence>MRIAVTFCILAACIVTSSQNEDATSLIESLLDVDRALANEIKKDISQAKEKQEVLRDEFAKNLNDSVQRLKDALGERLDKLREIEQAYNLQDSEEKKKSLNEWKNLLKGINETKVALEEEKEREMEQKKEDIRNLLNQLKMAYEKRKEEKAAEKEKEKEAKPPSEQLDSQLRQAWQKAKEKLNQIQGKLNDSANAKEERRKEMLESMRSTLEEIKAILGQEKAARDQQRQQRHDAYENKVNQIKSDISSRKDDLDAREEELREKYAEYKQKQTELEESVQKALRDSVKASVVMELGDQLQNTLDKKALEKVLSQNQAKREEAMAAPKATVLDEITGVSAWQTVTWILLALCILLAVALIAMIIYQVSQRKKYHRLDGYDDERVPIAQPVMNPGYTEEKKPSMPPTSSAPAVPYGETQQF</sequence>
<protein>
    <submittedName>
        <fullName evidence="5">Uncharacterized protein</fullName>
    </submittedName>
</protein>
<keyword evidence="3" id="KW-0812">Transmembrane</keyword>
<keyword evidence="6" id="KW-1185">Reference proteome</keyword>
<evidence type="ECO:0000313" key="6">
    <source>
        <dbReference type="Proteomes" id="UP000053676"/>
    </source>
</evidence>
<feature type="region of interest" description="Disordered" evidence="2">
    <location>
        <begin position="145"/>
        <end position="168"/>
    </location>
</feature>
<keyword evidence="1" id="KW-0175">Coiled coil</keyword>
<feature type="chain" id="PRO_5004824686" evidence="4">
    <location>
        <begin position="19"/>
        <end position="419"/>
    </location>
</feature>
<evidence type="ECO:0000313" key="5">
    <source>
        <dbReference type="EMBL" id="ETN69021.1"/>
    </source>
</evidence>
<accession>W2SJG1</accession>
<evidence type="ECO:0000256" key="1">
    <source>
        <dbReference type="SAM" id="Coils"/>
    </source>
</evidence>
<reference evidence="6" key="1">
    <citation type="journal article" date="2014" name="Nat. Genet.">
        <title>Genome of the human hookworm Necator americanus.</title>
        <authorList>
            <person name="Tang Y.T."/>
            <person name="Gao X."/>
            <person name="Rosa B.A."/>
            <person name="Abubucker S."/>
            <person name="Hallsworth-Pepin K."/>
            <person name="Martin J."/>
            <person name="Tyagi R."/>
            <person name="Heizer E."/>
            <person name="Zhang X."/>
            <person name="Bhonagiri-Palsikar V."/>
            <person name="Minx P."/>
            <person name="Warren W.C."/>
            <person name="Wang Q."/>
            <person name="Zhan B."/>
            <person name="Hotez P.J."/>
            <person name="Sternberg P.W."/>
            <person name="Dougall A."/>
            <person name="Gaze S.T."/>
            <person name="Mulvenna J."/>
            <person name="Sotillo J."/>
            <person name="Ranganathan S."/>
            <person name="Rabelo E.M."/>
            <person name="Wilson R.K."/>
            <person name="Felgner P.L."/>
            <person name="Bethony J."/>
            <person name="Hawdon J.M."/>
            <person name="Gasser R.B."/>
            <person name="Loukas A."/>
            <person name="Mitreva M."/>
        </authorList>
    </citation>
    <scope>NUCLEOTIDE SEQUENCE [LARGE SCALE GENOMIC DNA]</scope>
</reference>
<feature type="signal peptide" evidence="4">
    <location>
        <begin position="1"/>
        <end position="18"/>
    </location>
</feature>
<evidence type="ECO:0000256" key="4">
    <source>
        <dbReference type="SAM" id="SignalP"/>
    </source>
</evidence>
<keyword evidence="3" id="KW-1133">Transmembrane helix</keyword>
<keyword evidence="4" id="KW-0732">Signal</keyword>
<organism evidence="5 6">
    <name type="scientific">Necator americanus</name>
    <name type="common">Human hookworm</name>
    <dbReference type="NCBI Taxonomy" id="51031"/>
    <lineage>
        <taxon>Eukaryota</taxon>
        <taxon>Metazoa</taxon>
        <taxon>Ecdysozoa</taxon>
        <taxon>Nematoda</taxon>
        <taxon>Chromadorea</taxon>
        <taxon>Rhabditida</taxon>
        <taxon>Rhabditina</taxon>
        <taxon>Rhabditomorpha</taxon>
        <taxon>Strongyloidea</taxon>
        <taxon>Ancylostomatidae</taxon>
        <taxon>Bunostominae</taxon>
        <taxon>Necator</taxon>
    </lineage>
</organism>
<dbReference type="STRING" id="51031.W2SJG1"/>
<name>W2SJG1_NECAM</name>
<feature type="coiled-coil region" evidence="1">
    <location>
        <begin position="244"/>
        <end position="325"/>
    </location>
</feature>